<reference evidence="1" key="1">
    <citation type="journal article" date="2020" name="mSystems">
        <title>Genome- and Community-Level Interaction Insights into Carbon Utilization and Element Cycling Functions of Hydrothermarchaeota in Hydrothermal Sediment.</title>
        <authorList>
            <person name="Zhou Z."/>
            <person name="Liu Y."/>
            <person name="Xu W."/>
            <person name="Pan J."/>
            <person name="Luo Z.H."/>
            <person name="Li M."/>
        </authorList>
    </citation>
    <scope>NUCLEOTIDE SEQUENCE [LARGE SCALE GENOMIC DNA]</scope>
    <source>
        <strain evidence="1">SpSt-418</strain>
    </source>
</reference>
<sequence>MSDNKAGFPWYFAIDDRLVKVVATPDGGMDVLVLDPSTGQLEQNLAYLAQCFEPGRAVERLTEAEFTTRIQQQTSEGEN</sequence>
<gene>
    <name evidence="1" type="ORF">ENR64_19650</name>
</gene>
<comment type="caution">
    <text evidence="1">The sequence shown here is derived from an EMBL/GenBank/DDBJ whole genome shotgun (WGS) entry which is preliminary data.</text>
</comment>
<accession>A0A7C3KHB2</accession>
<name>A0A7C3KHB2_9CYAN</name>
<proteinExistence type="predicted"/>
<dbReference type="EMBL" id="DSRU01000277">
    <property type="protein sequence ID" value="HFM99925.1"/>
    <property type="molecule type" value="Genomic_DNA"/>
</dbReference>
<evidence type="ECO:0000313" key="1">
    <source>
        <dbReference type="EMBL" id="HFM99925.1"/>
    </source>
</evidence>
<dbReference type="AlphaFoldDB" id="A0A7C3KHB2"/>
<protein>
    <submittedName>
        <fullName evidence="1">Uncharacterized protein</fullName>
    </submittedName>
</protein>
<organism evidence="1">
    <name type="scientific">Oscillatoriales cyanobacterium SpSt-418</name>
    <dbReference type="NCBI Taxonomy" id="2282169"/>
    <lineage>
        <taxon>Bacteria</taxon>
        <taxon>Bacillati</taxon>
        <taxon>Cyanobacteriota</taxon>
        <taxon>Cyanophyceae</taxon>
        <taxon>Oscillatoriophycideae</taxon>
        <taxon>Oscillatoriales</taxon>
    </lineage>
</organism>